<dbReference type="Gene3D" id="3.40.50.620">
    <property type="entry name" value="HUPs"/>
    <property type="match status" value="2"/>
</dbReference>
<dbReference type="PANTHER" id="PTHR45937:SF1">
    <property type="entry name" value="ASPARAGINE SYNTHETASE DOMAIN-CONTAINING PROTEIN 1"/>
    <property type="match status" value="1"/>
</dbReference>
<dbReference type="CDD" id="cd01991">
    <property type="entry name" value="Asn_synthase_B_C"/>
    <property type="match status" value="1"/>
</dbReference>
<evidence type="ECO:0000256" key="2">
    <source>
        <dbReference type="ARBA" id="ARBA00022888"/>
    </source>
</evidence>
<keyword evidence="1" id="KW-0028">Amino-acid biosynthesis</keyword>
<accession>A0AAD9LJT6</accession>
<feature type="domain" description="Glutamine amidotransferase type-2" evidence="5">
    <location>
        <begin position="15"/>
        <end position="116"/>
    </location>
</feature>
<evidence type="ECO:0000259" key="5">
    <source>
        <dbReference type="Pfam" id="PF13537"/>
    </source>
</evidence>
<dbReference type="PANTHER" id="PTHR45937">
    <property type="entry name" value="ASPARAGINE SYNTHETASE DOMAIN-CONTAINING PROTEIN 1"/>
    <property type="match status" value="1"/>
</dbReference>
<dbReference type="Proteomes" id="UP001259832">
    <property type="component" value="Unassembled WGS sequence"/>
</dbReference>
<keyword evidence="7" id="KW-1185">Reference proteome</keyword>
<comment type="caution">
    <text evidence="6">The sequence shown here is derived from an EMBL/GenBank/DDBJ whole genome shotgun (WGS) entry which is preliminary data.</text>
</comment>
<dbReference type="AlphaFoldDB" id="A0AAD9LJT6"/>
<protein>
    <submittedName>
        <fullName evidence="6">Asparagine synthetase domain-containing protein 1</fullName>
    </submittedName>
</protein>
<dbReference type="Pfam" id="PF00733">
    <property type="entry name" value="Asn_synthase"/>
    <property type="match status" value="1"/>
</dbReference>
<sequence length="674" mass="74556">MYSAVLHLRGDKLTPQPVEDSDDNVLCWNGEVFGMNGSDDDDRRLMQDSDTTFLSEKLQLAGEKVTETLDVKEIDPVVEVLRAVRGPFAMAWLHAKTKRLYFAHDRFGRRSLLYRRWGSGRDVIDELAGTETTEIEVLESDLERFVLSNVAIGDNEEERAEYQELPASGIYVLSLRTRQLRFYSHIPVDQIYSLPVTTGLNDVQDRFGSKLPAITDMDSFLESSARSLLVALSDSVGVRVRSIPPRILPDGFPAARVAVLFSGGLDSVVLAALSHFHAPSNEPVDLLTVCFDETSGFASPDRLAAELAHCELCSLFPERQWNLVKVNIPRSELTSQQHEVQTLMAPCDTHMDFNIGAAFWFLSRGHGELQTSTQENATLAELNAFLNPQRADLRKLETQVAALELFAGSSSPLLCPVLKCGRKRKSGCVVGVCKSCCFKMQRAVEKLLPSESDNDQRVAQGCRAMLVSMGIQSESHVDLLLNLLKEKHQDTEGEYLCCRVHRTKQNIVKATVAPRKTEAKPPTQYHTSARVVLVGIGADEQLAGYGRHRTTLINGGEAALRSELQMDLNRIWKRNLGRDDRCIAAHGREARFPFLDENVVSTIATFPVSSLCDGDLPRGVGDKRALRLVAKSLGLQSCAGLAKRAIQFGSRIAKVSNNGSNRQTQGISRFSSVS</sequence>
<dbReference type="InterPro" id="IPR029055">
    <property type="entry name" value="Ntn_hydrolases_N"/>
</dbReference>
<dbReference type="InterPro" id="IPR051857">
    <property type="entry name" value="Asn_synthetase_domain"/>
</dbReference>
<evidence type="ECO:0000259" key="4">
    <source>
        <dbReference type="Pfam" id="PF00733"/>
    </source>
</evidence>
<dbReference type="InterPro" id="IPR014729">
    <property type="entry name" value="Rossmann-like_a/b/a_fold"/>
</dbReference>
<feature type="domain" description="Asparagine synthetase" evidence="4">
    <location>
        <begin position="556"/>
        <end position="614"/>
    </location>
</feature>
<dbReference type="Gene3D" id="3.60.20.10">
    <property type="entry name" value="Glutamine Phosphoribosylpyrophosphate, subunit 1, domain 1"/>
    <property type="match status" value="1"/>
</dbReference>
<dbReference type="SUPFAM" id="SSF56235">
    <property type="entry name" value="N-terminal nucleophile aminohydrolases (Ntn hydrolases)"/>
    <property type="match status" value="1"/>
</dbReference>
<dbReference type="SUPFAM" id="SSF52402">
    <property type="entry name" value="Adenine nucleotide alpha hydrolases-like"/>
    <property type="match status" value="2"/>
</dbReference>
<reference evidence="6" key="1">
    <citation type="submission" date="2023-08" db="EMBL/GenBank/DDBJ databases">
        <title>Reference Genome Resource for the Citrus Pathogen Phytophthora citrophthora.</title>
        <authorList>
            <person name="Moller H."/>
            <person name="Coetzee B."/>
            <person name="Rose L.J."/>
            <person name="Van Niekerk J.M."/>
        </authorList>
    </citation>
    <scope>NUCLEOTIDE SEQUENCE</scope>
    <source>
        <strain evidence="6">STE-U-9442</strain>
    </source>
</reference>
<evidence type="ECO:0000313" key="6">
    <source>
        <dbReference type="EMBL" id="KAK1938871.1"/>
    </source>
</evidence>
<dbReference type="InterPro" id="IPR001962">
    <property type="entry name" value="Asn_synthase"/>
</dbReference>
<keyword evidence="2" id="KW-0061">Asparagine biosynthesis</keyword>
<evidence type="ECO:0000313" key="7">
    <source>
        <dbReference type="Proteomes" id="UP001259832"/>
    </source>
</evidence>
<dbReference type="EMBL" id="JASMQC010000017">
    <property type="protein sequence ID" value="KAK1938871.1"/>
    <property type="molecule type" value="Genomic_DNA"/>
</dbReference>
<name>A0AAD9LJT6_9STRA</name>
<dbReference type="GO" id="GO:0006529">
    <property type="term" value="P:asparagine biosynthetic process"/>
    <property type="evidence" value="ECO:0007669"/>
    <property type="project" value="UniProtKB-KW"/>
</dbReference>
<dbReference type="InterPro" id="IPR017932">
    <property type="entry name" value="GATase_2_dom"/>
</dbReference>
<keyword evidence="3" id="KW-0315">Glutamine amidotransferase</keyword>
<gene>
    <name evidence="6" type="ORF">P3T76_008946</name>
</gene>
<evidence type="ECO:0000256" key="3">
    <source>
        <dbReference type="ARBA" id="ARBA00022962"/>
    </source>
</evidence>
<evidence type="ECO:0000256" key="1">
    <source>
        <dbReference type="ARBA" id="ARBA00022605"/>
    </source>
</evidence>
<proteinExistence type="predicted"/>
<dbReference type="GO" id="GO:0004066">
    <property type="term" value="F:asparagine synthase (glutamine-hydrolyzing) activity"/>
    <property type="evidence" value="ECO:0007669"/>
    <property type="project" value="InterPro"/>
</dbReference>
<organism evidence="6 7">
    <name type="scientific">Phytophthora citrophthora</name>
    <dbReference type="NCBI Taxonomy" id="4793"/>
    <lineage>
        <taxon>Eukaryota</taxon>
        <taxon>Sar</taxon>
        <taxon>Stramenopiles</taxon>
        <taxon>Oomycota</taxon>
        <taxon>Peronosporomycetes</taxon>
        <taxon>Peronosporales</taxon>
        <taxon>Peronosporaceae</taxon>
        <taxon>Phytophthora</taxon>
    </lineage>
</organism>
<dbReference type="Pfam" id="PF13537">
    <property type="entry name" value="GATase_7"/>
    <property type="match status" value="1"/>
</dbReference>